<dbReference type="EMBL" id="BPNI01000004">
    <property type="protein sequence ID" value="GJA39677.1"/>
    <property type="molecule type" value="Genomic_DNA"/>
</dbReference>
<dbReference type="RefSeq" id="WP_223945537.1">
    <property type="nucleotide sequence ID" value="NZ_BPNI01000004.1"/>
</dbReference>
<protein>
    <submittedName>
        <fullName evidence="1">Uncharacterized protein</fullName>
    </submittedName>
</protein>
<organism evidence="1 2">
    <name type="scientific">Aeromonas caviae</name>
    <name type="common">Aeromonas punctata</name>
    <dbReference type="NCBI Taxonomy" id="648"/>
    <lineage>
        <taxon>Bacteria</taxon>
        <taxon>Pseudomonadati</taxon>
        <taxon>Pseudomonadota</taxon>
        <taxon>Gammaproteobacteria</taxon>
        <taxon>Aeromonadales</taxon>
        <taxon>Aeromonadaceae</taxon>
        <taxon>Aeromonas</taxon>
    </lineage>
</organism>
<evidence type="ECO:0000313" key="2">
    <source>
        <dbReference type="Proteomes" id="UP000886939"/>
    </source>
</evidence>
<proteinExistence type="predicted"/>
<reference evidence="1" key="1">
    <citation type="submission" date="2021-07" db="EMBL/GenBank/DDBJ databases">
        <title>Draft genome sequence of carbapenem-resistant Aeromonas spp. in Japan.</title>
        <authorList>
            <person name="Maehana S."/>
            <person name="Suzuki M."/>
            <person name="Kitasato H."/>
        </authorList>
    </citation>
    <scope>NUCLEOTIDE SEQUENCE</scope>
    <source>
        <strain evidence="1">KAM343</strain>
    </source>
</reference>
<dbReference type="Proteomes" id="UP000886939">
    <property type="component" value="Unassembled WGS sequence"/>
</dbReference>
<comment type="caution">
    <text evidence="1">The sequence shown here is derived from an EMBL/GenBank/DDBJ whole genome shotgun (WGS) entry which is preliminary data.</text>
</comment>
<gene>
    <name evidence="1" type="ORF">KAM343_04730</name>
</gene>
<name>A0AAV4YHI6_AERCA</name>
<accession>A0AAV4YHI6</accession>
<dbReference type="AlphaFoldDB" id="A0AAV4YHI6"/>
<sequence length="125" mass="14635">MRFNSIEDAIRSYWRHEVCLTNLVMTLLTDFDTKILVLRERDCSLFDMRNQEHLYFVRPSSRLGKKKDRLIKAEIETFSSEDTDQLLRQAATVAIDGNCMYELGIDVERSVFSLQVEHLAYLPAE</sequence>
<evidence type="ECO:0000313" key="1">
    <source>
        <dbReference type="EMBL" id="GJA39677.1"/>
    </source>
</evidence>